<dbReference type="WBParaSite" id="GPUH_0000383101-mRNA-1">
    <property type="protein sequence ID" value="GPUH_0000383101-mRNA-1"/>
    <property type="gene ID" value="GPUH_0000383101"/>
</dbReference>
<feature type="region of interest" description="Disordered" evidence="1">
    <location>
        <begin position="271"/>
        <end position="318"/>
    </location>
</feature>
<feature type="compositionally biased region" description="Acidic residues" evidence="1">
    <location>
        <begin position="131"/>
        <end position="147"/>
    </location>
</feature>
<evidence type="ECO:0000313" key="3">
    <source>
        <dbReference type="Proteomes" id="UP000271098"/>
    </source>
</evidence>
<feature type="region of interest" description="Disordered" evidence="1">
    <location>
        <begin position="1"/>
        <end position="188"/>
    </location>
</feature>
<name>A0A183D533_9BILA</name>
<feature type="compositionally biased region" description="Low complexity" evidence="1">
    <location>
        <begin position="271"/>
        <end position="287"/>
    </location>
</feature>
<feature type="compositionally biased region" description="Low complexity" evidence="1">
    <location>
        <begin position="10"/>
        <end position="21"/>
    </location>
</feature>
<proteinExistence type="predicted"/>
<organism evidence="4">
    <name type="scientific">Gongylonema pulchrum</name>
    <dbReference type="NCBI Taxonomy" id="637853"/>
    <lineage>
        <taxon>Eukaryota</taxon>
        <taxon>Metazoa</taxon>
        <taxon>Ecdysozoa</taxon>
        <taxon>Nematoda</taxon>
        <taxon>Chromadorea</taxon>
        <taxon>Rhabditida</taxon>
        <taxon>Spirurina</taxon>
        <taxon>Spiruromorpha</taxon>
        <taxon>Spiruroidea</taxon>
        <taxon>Gongylonematidae</taxon>
        <taxon>Gongylonema</taxon>
    </lineage>
</organism>
<evidence type="ECO:0000313" key="2">
    <source>
        <dbReference type="EMBL" id="VDK41131.1"/>
    </source>
</evidence>
<evidence type="ECO:0000256" key="1">
    <source>
        <dbReference type="SAM" id="MobiDB-lite"/>
    </source>
</evidence>
<gene>
    <name evidence="2" type="ORF">GPUH_LOCUS3824</name>
</gene>
<keyword evidence="3" id="KW-1185">Reference proteome</keyword>
<reference evidence="2 3" key="2">
    <citation type="submission" date="2018-11" db="EMBL/GenBank/DDBJ databases">
        <authorList>
            <consortium name="Pathogen Informatics"/>
        </authorList>
    </citation>
    <scope>NUCLEOTIDE SEQUENCE [LARGE SCALE GENOMIC DNA]</scope>
</reference>
<dbReference type="Proteomes" id="UP000271098">
    <property type="component" value="Unassembled WGS sequence"/>
</dbReference>
<sequence length="345" mass="36227">MFLEEELRQAPASESAEASTSRGTQFPEAGAAEEGEEGEGASLEEGAPASPGDSSIATIDILLAASRRAGAAEEREEEEEGAPEEEASISSGETSIATIDYFRWIPEHREDPDAALTPEGSEEGRNALFDEWLEGEEGEGASLEEEAPASPGDSSIATMDIMLASSRRAGVAEEREEEEASSSGGETSIATIDYFRWIPEHREDPDAALTPEGSEEGPSARVNEWLEEAAVLGAAADAAGAEDVAAGIEAAEEAAAAGEGVVAGAAEVEAAEEAAAAGEDVMAEAAEQQPGDEPEEGAAPEVAIPPMPRRKRHAEIDPRECAERLKRFKESDPAAYARLREDFEL</sequence>
<dbReference type="AlphaFoldDB" id="A0A183D533"/>
<reference evidence="4" key="1">
    <citation type="submission" date="2016-06" db="UniProtKB">
        <authorList>
            <consortium name="WormBaseParasite"/>
        </authorList>
    </citation>
    <scope>IDENTIFICATION</scope>
</reference>
<protein>
    <submittedName>
        <fullName evidence="4">SIT4 phosphatase-associated protein</fullName>
    </submittedName>
</protein>
<dbReference type="EMBL" id="UYRT01006791">
    <property type="protein sequence ID" value="VDK41131.1"/>
    <property type="molecule type" value="Genomic_DNA"/>
</dbReference>
<evidence type="ECO:0000313" key="4">
    <source>
        <dbReference type="WBParaSite" id="GPUH_0000383101-mRNA-1"/>
    </source>
</evidence>
<accession>A0A183D533</accession>
<feature type="compositionally biased region" description="Acidic residues" evidence="1">
    <location>
        <begin position="74"/>
        <end position="87"/>
    </location>
</feature>